<evidence type="ECO:0000313" key="2">
    <source>
        <dbReference type="EMBL" id="KAJ7639114.1"/>
    </source>
</evidence>
<feature type="compositionally biased region" description="Low complexity" evidence="1">
    <location>
        <begin position="266"/>
        <end position="289"/>
    </location>
</feature>
<dbReference type="Proteomes" id="UP001221142">
    <property type="component" value="Unassembled WGS sequence"/>
</dbReference>
<accession>A0AAD7C552</accession>
<feature type="compositionally biased region" description="Low complexity" evidence="1">
    <location>
        <begin position="247"/>
        <end position="257"/>
    </location>
</feature>
<organism evidence="2 3">
    <name type="scientific">Roridomyces roridus</name>
    <dbReference type="NCBI Taxonomy" id="1738132"/>
    <lineage>
        <taxon>Eukaryota</taxon>
        <taxon>Fungi</taxon>
        <taxon>Dikarya</taxon>
        <taxon>Basidiomycota</taxon>
        <taxon>Agaricomycotina</taxon>
        <taxon>Agaricomycetes</taxon>
        <taxon>Agaricomycetidae</taxon>
        <taxon>Agaricales</taxon>
        <taxon>Marasmiineae</taxon>
        <taxon>Mycenaceae</taxon>
        <taxon>Roridomyces</taxon>
    </lineage>
</organism>
<feature type="compositionally biased region" description="Low complexity" evidence="1">
    <location>
        <begin position="387"/>
        <end position="396"/>
    </location>
</feature>
<feature type="region of interest" description="Disordered" evidence="1">
    <location>
        <begin position="178"/>
        <end position="289"/>
    </location>
</feature>
<evidence type="ECO:0000256" key="1">
    <source>
        <dbReference type="SAM" id="MobiDB-lite"/>
    </source>
</evidence>
<name>A0AAD7C552_9AGAR</name>
<sequence length="670" mass="72972">MAAEAQPAAAATGSHIRPGTRTKIIEILSDNANGCLQELGYFPALHDKFKQAEALNGHLQEELVRARSESAQRTRGDVYKQQFQMASATAERYQTENVKMWQDNSKLIADNEGLRSEVVAAQTRASVFEQGCSADARKILEEYANLQVNYANAVKQLESQQKQLELQQKQLKQFLDASNRARQQAQTQQQQNRPAGPSTQPMRRSSAPQALVNSPQFAPQAGAPTYAMMPMAHPQPQPYPPIPSQQPPQQYTHSYPHPQQPPQPHPVGFQPPRQMQSRPPSSSAAPVTVAIPSPVSSGARQVPSPVLINGPPLGYRPMGSVGRGGAPPLMHSLHFAQQQRQQGQTPPMTSLHLPLQAFPAHGTSPVVASHVPASSSPLTTRPPMQFPPMQMQQLPPGQQPPHRVLPPLQVSQYSPPVPAGSLLVPSRPAEGPVQVPPPTVVEGAEQEQVQSPQLPQETDMDTEMQDVEVLPIKRENSPPPVLDSAASPPPPPRDADPATPPEAHEAITPPPTTTAPPAVVEPESLKRVSPDVDNGDSRKRMRMSESEEAVKEPVVKMEEMNPTPPAGSDEDEDDLDDDEEEGDDDDDESGLGFIEVGPDGLRTVKDCLSAIFPRDNGFVCMFCAARYKDDLEKGEESEAPMGMGDSTMEEQEAHCLAEHDHAWELLRSNT</sequence>
<proteinExistence type="predicted"/>
<protein>
    <submittedName>
        <fullName evidence="2">Uncharacterized protein</fullName>
    </submittedName>
</protein>
<feature type="compositionally biased region" description="Polar residues" evidence="1">
    <location>
        <begin position="447"/>
        <end position="456"/>
    </location>
</feature>
<feature type="region of interest" description="Disordered" evidence="1">
    <location>
        <begin position="364"/>
        <end position="597"/>
    </location>
</feature>
<reference evidence="2" key="1">
    <citation type="submission" date="2023-03" db="EMBL/GenBank/DDBJ databases">
        <title>Massive genome expansion in bonnet fungi (Mycena s.s.) driven by repeated elements and novel gene families across ecological guilds.</title>
        <authorList>
            <consortium name="Lawrence Berkeley National Laboratory"/>
            <person name="Harder C.B."/>
            <person name="Miyauchi S."/>
            <person name="Viragh M."/>
            <person name="Kuo A."/>
            <person name="Thoen E."/>
            <person name="Andreopoulos B."/>
            <person name="Lu D."/>
            <person name="Skrede I."/>
            <person name="Drula E."/>
            <person name="Henrissat B."/>
            <person name="Morin E."/>
            <person name="Kohler A."/>
            <person name="Barry K."/>
            <person name="LaButti K."/>
            <person name="Morin E."/>
            <person name="Salamov A."/>
            <person name="Lipzen A."/>
            <person name="Mereny Z."/>
            <person name="Hegedus B."/>
            <person name="Baldrian P."/>
            <person name="Stursova M."/>
            <person name="Weitz H."/>
            <person name="Taylor A."/>
            <person name="Grigoriev I.V."/>
            <person name="Nagy L.G."/>
            <person name="Martin F."/>
            <person name="Kauserud H."/>
        </authorList>
    </citation>
    <scope>NUCLEOTIDE SEQUENCE</scope>
    <source>
        <strain evidence="2">9284</strain>
    </source>
</reference>
<gene>
    <name evidence="2" type="ORF">FB45DRAFT_420879</name>
</gene>
<feature type="compositionally biased region" description="Pro residues" evidence="1">
    <location>
        <begin position="477"/>
        <end position="492"/>
    </location>
</feature>
<feature type="compositionally biased region" description="Basic and acidic residues" evidence="1">
    <location>
        <begin position="523"/>
        <end position="559"/>
    </location>
</feature>
<dbReference type="EMBL" id="JARKIF010000005">
    <property type="protein sequence ID" value="KAJ7639114.1"/>
    <property type="molecule type" value="Genomic_DNA"/>
</dbReference>
<feature type="compositionally biased region" description="Low complexity" evidence="1">
    <location>
        <begin position="180"/>
        <end position="193"/>
    </location>
</feature>
<feature type="compositionally biased region" description="Pro residues" evidence="1">
    <location>
        <begin position="233"/>
        <end position="246"/>
    </location>
</feature>
<feature type="compositionally biased region" description="Polar residues" evidence="1">
    <location>
        <begin position="197"/>
        <end position="217"/>
    </location>
</feature>
<feature type="compositionally biased region" description="Low complexity" evidence="1">
    <location>
        <begin position="364"/>
        <end position="377"/>
    </location>
</feature>
<evidence type="ECO:0000313" key="3">
    <source>
        <dbReference type="Proteomes" id="UP001221142"/>
    </source>
</evidence>
<comment type="caution">
    <text evidence="2">The sequence shown here is derived from an EMBL/GenBank/DDBJ whole genome shotgun (WGS) entry which is preliminary data.</text>
</comment>
<dbReference type="AlphaFoldDB" id="A0AAD7C552"/>
<keyword evidence="3" id="KW-1185">Reference proteome</keyword>
<feature type="compositionally biased region" description="Acidic residues" evidence="1">
    <location>
        <begin position="568"/>
        <end position="589"/>
    </location>
</feature>